<dbReference type="GO" id="GO:0012505">
    <property type="term" value="C:endomembrane system"/>
    <property type="evidence" value="ECO:0007669"/>
    <property type="project" value="UniProtKB-SubCell"/>
</dbReference>
<comment type="caution">
    <text evidence="9">The sequence shown here is derived from an EMBL/GenBank/DDBJ whole genome shotgun (WGS) entry which is preliminary data.</text>
</comment>
<feature type="transmembrane region" description="Helical" evidence="7">
    <location>
        <begin position="205"/>
        <end position="226"/>
    </location>
</feature>
<feature type="transmembrane region" description="Helical" evidence="7">
    <location>
        <begin position="352"/>
        <end position="371"/>
    </location>
</feature>
<protein>
    <submittedName>
        <fullName evidence="9">Fucose permease</fullName>
    </submittedName>
</protein>
<dbReference type="PROSITE" id="PS50850">
    <property type="entry name" value="MFS"/>
    <property type="match status" value="1"/>
</dbReference>
<dbReference type="InterPro" id="IPR020846">
    <property type="entry name" value="MFS_dom"/>
</dbReference>
<dbReference type="Pfam" id="PF07690">
    <property type="entry name" value="MFS_1"/>
    <property type="match status" value="1"/>
</dbReference>
<comment type="similarity">
    <text evidence="2">Belongs to the major facilitator superfamily.</text>
</comment>
<comment type="subcellular location">
    <subcellularLocation>
        <location evidence="1">Endomembrane system</location>
        <topology evidence="1">Multi-pass membrane protein</topology>
    </subcellularLocation>
</comment>
<dbReference type="PANTHER" id="PTHR23514:SF3">
    <property type="entry name" value="BYPASS OF STOP CODON PROTEIN 6"/>
    <property type="match status" value="1"/>
</dbReference>
<name>A0A840AIS4_9PROT</name>
<proteinExistence type="inferred from homology"/>
<keyword evidence="5 7" id="KW-1133">Transmembrane helix</keyword>
<feature type="transmembrane region" description="Helical" evidence="7">
    <location>
        <begin position="90"/>
        <end position="114"/>
    </location>
</feature>
<dbReference type="GO" id="GO:0022857">
    <property type="term" value="F:transmembrane transporter activity"/>
    <property type="evidence" value="ECO:0007669"/>
    <property type="project" value="InterPro"/>
</dbReference>
<dbReference type="RefSeq" id="WP_184386685.1">
    <property type="nucleotide sequence ID" value="NZ_JACIDJ010000011.1"/>
</dbReference>
<keyword evidence="4 7" id="KW-0812">Transmembrane</keyword>
<evidence type="ECO:0000256" key="3">
    <source>
        <dbReference type="ARBA" id="ARBA00022448"/>
    </source>
</evidence>
<dbReference type="PANTHER" id="PTHR23514">
    <property type="entry name" value="BYPASS OF STOP CODON PROTEIN 6"/>
    <property type="match status" value="1"/>
</dbReference>
<feature type="transmembrane region" description="Helical" evidence="7">
    <location>
        <begin position="318"/>
        <end position="340"/>
    </location>
</feature>
<sequence>MPLLALAFLAFIGLGLPDPLPGSLWPELQPHFGVANAGLGLVLAANATGYITAGLLAARLIRGLGIGLLLSVSLAATATAALGQGLAPPWWGFVALAVLAGVGGGAVDAALNLFAAHRFRPRHLNWLHGCWGIGATLGPLAAALLLAGGFGWQAGYLVVGAVLAALSLAFGLTRRRWDAGAHQGGGGADLSALAVLRHPVARLQIVIFFLYTGIEAGAGQWAATILTAARGATAAEGAAAATTFFAALTLGRIGLGFVVDRVGADLLLRLLTPVTVLGALLLASGWADFPALGLMALALAPIYPTVMARTPSRLGVQAAAQAVGFQVSAAMLGVAVVPALLGLAADLAGARILPWLLALGCVGLSALIWRLPAAKE</sequence>
<gene>
    <name evidence="9" type="ORF">GGQ83_003933</name>
</gene>
<feature type="transmembrane region" description="Helical" evidence="7">
    <location>
        <begin position="126"/>
        <end position="148"/>
    </location>
</feature>
<evidence type="ECO:0000256" key="5">
    <source>
        <dbReference type="ARBA" id="ARBA00022989"/>
    </source>
</evidence>
<dbReference type="EMBL" id="JACIDJ010000011">
    <property type="protein sequence ID" value="MBB3900456.1"/>
    <property type="molecule type" value="Genomic_DNA"/>
</dbReference>
<feature type="transmembrane region" description="Helical" evidence="7">
    <location>
        <begin position="33"/>
        <end position="57"/>
    </location>
</feature>
<dbReference type="AlphaFoldDB" id="A0A840AIS4"/>
<keyword evidence="10" id="KW-1185">Reference proteome</keyword>
<dbReference type="Proteomes" id="UP000553193">
    <property type="component" value="Unassembled WGS sequence"/>
</dbReference>
<evidence type="ECO:0000256" key="7">
    <source>
        <dbReference type="SAM" id="Phobius"/>
    </source>
</evidence>
<dbReference type="SUPFAM" id="SSF103473">
    <property type="entry name" value="MFS general substrate transporter"/>
    <property type="match status" value="1"/>
</dbReference>
<feature type="domain" description="Major facilitator superfamily (MFS) profile" evidence="8">
    <location>
        <begin position="1"/>
        <end position="376"/>
    </location>
</feature>
<accession>A0A840AIS4</accession>
<feature type="transmembrane region" description="Helical" evidence="7">
    <location>
        <begin position="154"/>
        <end position="173"/>
    </location>
</feature>
<dbReference type="InterPro" id="IPR011701">
    <property type="entry name" value="MFS"/>
</dbReference>
<reference evidence="9 10" key="1">
    <citation type="submission" date="2020-08" db="EMBL/GenBank/DDBJ databases">
        <title>Genomic Encyclopedia of Type Strains, Phase IV (KMG-IV): sequencing the most valuable type-strain genomes for metagenomic binning, comparative biology and taxonomic classification.</title>
        <authorList>
            <person name="Goeker M."/>
        </authorList>
    </citation>
    <scope>NUCLEOTIDE SEQUENCE [LARGE SCALE GENOMIC DNA]</scope>
    <source>
        <strain evidence="9 10">DSM 19979</strain>
    </source>
</reference>
<keyword evidence="3" id="KW-0813">Transport</keyword>
<evidence type="ECO:0000259" key="8">
    <source>
        <dbReference type="PROSITE" id="PS50850"/>
    </source>
</evidence>
<dbReference type="GO" id="GO:0016020">
    <property type="term" value="C:membrane"/>
    <property type="evidence" value="ECO:0007669"/>
    <property type="project" value="TreeGrafter"/>
</dbReference>
<evidence type="ECO:0000313" key="10">
    <source>
        <dbReference type="Proteomes" id="UP000553193"/>
    </source>
</evidence>
<dbReference type="InterPro" id="IPR051788">
    <property type="entry name" value="MFS_Transporter"/>
</dbReference>
<feature type="transmembrane region" description="Helical" evidence="7">
    <location>
        <begin position="64"/>
        <end position="84"/>
    </location>
</feature>
<evidence type="ECO:0000313" key="9">
    <source>
        <dbReference type="EMBL" id="MBB3900456.1"/>
    </source>
</evidence>
<evidence type="ECO:0000256" key="4">
    <source>
        <dbReference type="ARBA" id="ARBA00022692"/>
    </source>
</evidence>
<evidence type="ECO:0000256" key="2">
    <source>
        <dbReference type="ARBA" id="ARBA00008335"/>
    </source>
</evidence>
<dbReference type="InterPro" id="IPR036259">
    <property type="entry name" value="MFS_trans_sf"/>
</dbReference>
<dbReference type="Gene3D" id="1.20.1250.20">
    <property type="entry name" value="MFS general substrate transporter like domains"/>
    <property type="match status" value="2"/>
</dbReference>
<feature type="transmembrane region" description="Helical" evidence="7">
    <location>
        <begin position="266"/>
        <end position="283"/>
    </location>
</feature>
<keyword evidence="6 7" id="KW-0472">Membrane</keyword>
<feature type="transmembrane region" description="Helical" evidence="7">
    <location>
        <begin position="238"/>
        <end position="259"/>
    </location>
</feature>
<evidence type="ECO:0000256" key="1">
    <source>
        <dbReference type="ARBA" id="ARBA00004127"/>
    </source>
</evidence>
<organism evidence="9 10">
    <name type="scientific">Roseococcus suduntuyensis</name>
    <dbReference type="NCBI Taxonomy" id="455361"/>
    <lineage>
        <taxon>Bacteria</taxon>
        <taxon>Pseudomonadati</taxon>
        <taxon>Pseudomonadota</taxon>
        <taxon>Alphaproteobacteria</taxon>
        <taxon>Acetobacterales</taxon>
        <taxon>Roseomonadaceae</taxon>
        <taxon>Roseococcus</taxon>
    </lineage>
</organism>
<evidence type="ECO:0000256" key="6">
    <source>
        <dbReference type="ARBA" id="ARBA00023136"/>
    </source>
</evidence>